<dbReference type="AlphaFoldDB" id="A0AAD5L6T2"/>
<comment type="similarity">
    <text evidence="1">Belongs to the RBM48 family.</text>
</comment>
<evidence type="ECO:0000256" key="2">
    <source>
        <dbReference type="ARBA" id="ARBA00015189"/>
    </source>
</evidence>
<evidence type="ECO:0000256" key="6">
    <source>
        <dbReference type="ARBA" id="ARBA00023187"/>
    </source>
</evidence>
<accession>A0AAD5L6T2</accession>
<dbReference type="GO" id="GO:0008380">
    <property type="term" value="P:RNA splicing"/>
    <property type="evidence" value="ECO:0007669"/>
    <property type="project" value="UniProtKB-KW"/>
</dbReference>
<dbReference type="InterPro" id="IPR012677">
    <property type="entry name" value="Nucleotide-bd_a/b_plait_sf"/>
</dbReference>
<keyword evidence="3" id="KW-0507">mRNA processing</keyword>
<dbReference type="FunFam" id="3.30.70.330:FF:000424">
    <property type="entry name" value="RNA-binding protein 48 isoform X4"/>
    <property type="match status" value="1"/>
</dbReference>
<dbReference type="SUPFAM" id="SSF54928">
    <property type="entry name" value="RNA-binding domain, RBD"/>
    <property type="match status" value="1"/>
</dbReference>
<evidence type="ECO:0000256" key="4">
    <source>
        <dbReference type="ARBA" id="ARBA00022728"/>
    </source>
</evidence>
<evidence type="ECO:0000256" key="1">
    <source>
        <dbReference type="ARBA" id="ARBA00006938"/>
    </source>
</evidence>
<dbReference type="GO" id="GO:0005681">
    <property type="term" value="C:spliceosomal complex"/>
    <property type="evidence" value="ECO:0007669"/>
    <property type="project" value="UniProtKB-KW"/>
</dbReference>
<dbReference type="InterPro" id="IPR034264">
    <property type="entry name" value="RBM48_RRM"/>
</dbReference>
<proteinExistence type="inferred from homology"/>
<keyword evidence="6" id="KW-0508">mRNA splicing</keyword>
<evidence type="ECO:0000256" key="3">
    <source>
        <dbReference type="ARBA" id="ARBA00022664"/>
    </source>
</evidence>
<dbReference type="InterPro" id="IPR039599">
    <property type="entry name" value="RBM48"/>
</dbReference>
<dbReference type="GO" id="GO:0003723">
    <property type="term" value="F:RNA binding"/>
    <property type="evidence" value="ECO:0007669"/>
    <property type="project" value="UniProtKB-KW"/>
</dbReference>
<evidence type="ECO:0000313" key="9">
    <source>
        <dbReference type="EMBL" id="KAI9552123.1"/>
    </source>
</evidence>
<protein>
    <recommendedName>
        <fullName evidence="2">RNA-binding protein 48</fullName>
    </recommendedName>
</protein>
<comment type="function">
    <text evidence="7">As a component of the minor spliceosome, involved in the splicing of U12-type introns in pre-mRNAs.</text>
</comment>
<feature type="compositionally biased region" description="Polar residues" evidence="8">
    <location>
        <begin position="202"/>
        <end position="212"/>
    </location>
</feature>
<sequence length="232" mass="26689">MESVRTLTKQAHHERQELCTNRPKYRQGRNLTAIKVYSVMDESKYLLIHRVPAIAVTAELETLCQRYGSIEFLHNVPGYPTDKFCEVYQVKFHTIQSARYAKRKMDDKSFYGGILHVCYAPELETLDDTRCKLLSRRQEICHKLKPLPNLKRKHFEMHVPMQIADTLSPSSVMKEKTSDSLELSTKPKHSTAKESDTIIATKKSQQPISQPSVKRIIYHKCQTPPQSAAESS</sequence>
<evidence type="ECO:0000256" key="8">
    <source>
        <dbReference type="SAM" id="MobiDB-lite"/>
    </source>
</evidence>
<dbReference type="Proteomes" id="UP000820818">
    <property type="component" value="Linkage Group LG10"/>
</dbReference>
<name>A0AAD5L6T2_9CRUS</name>
<dbReference type="PANTHER" id="PTHR20957:SF0">
    <property type="entry name" value="RNA-BINDING PROTEIN 48"/>
    <property type="match status" value="1"/>
</dbReference>
<evidence type="ECO:0000313" key="10">
    <source>
        <dbReference type="Proteomes" id="UP000820818"/>
    </source>
</evidence>
<dbReference type="CDD" id="cd12442">
    <property type="entry name" value="RRM_RBM48"/>
    <property type="match status" value="1"/>
</dbReference>
<dbReference type="PANTHER" id="PTHR20957">
    <property type="entry name" value="RNA-BINDING PROTEIN 48"/>
    <property type="match status" value="1"/>
</dbReference>
<gene>
    <name evidence="9" type="ORF">GHT06_022460</name>
</gene>
<feature type="region of interest" description="Disordered" evidence="8">
    <location>
        <begin position="167"/>
        <end position="212"/>
    </location>
</feature>
<dbReference type="InterPro" id="IPR035979">
    <property type="entry name" value="RBD_domain_sf"/>
</dbReference>
<evidence type="ECO:0000256" key="7">
    <source>
        <dbReference type="ARBA" id="ARBA00035004"/>
    </source>
</evidence>
<reference evidence="9 10" key="1">
    <citation type="submission" date="2022-05" db="EMBL/GenBank/DDBJ databases">
        <title>A multi-omics perspective on studying reproductive biology in Daphnia sinensis.</title>
        <authorList>
            <person name="Jia J."/>
        </authorList>
    </citation>
    <scope>NUCLEOTIDE SEQUENCE [LARGE SCALE GENOMIC DNA]</scope>
    <source>
        <strain evidence="9 10">WSL</strain>
    </source>
</reference>
<keyword evidence="4" id="KW-0747">Spliceosome</keyword>
<evidence type="ECO:0000256" key="5">
    <source>
        <dbReference type="ARBA" id="ARBA00022884"/>
    </source>
</evidence>
<comment type="caution">
    <text evidence="9">The sequence shown here is derived from an EMBL/GenBank/DDBJ whole genome shotgun (WGS) entry which is preliminary data.</text>
</comment>
<dbReference type="GO" id="GO:0005654">
    <property type="term" value="C:nucleoplasm"/>
    <property type="evidence" value="ECO:0007669"/>
    <property type="project" value="TreeGrafter"/>
</dbReference>
<keyword evidence="5" id="KW-0694">RNA-binding</keyword>
<dbReference type="EMBL" id="WJBH02000010">
    <property type="protein sequence ID" value="KAI9552123.1"/>
    <property type="molecule type" value="Genomic_DNA"/>
</dbReference>
<dbReference type="GO" id="GO:0006397">
    <property type="term" value="P:mRNA processing"/>
    <property type="evidence" value="ECO:0007669"/>
    <property type="project" value="UniProtKB-KW"/>
</dbReference>
<keyword evidence="10" id="KW-1185">Reference proteome</keyword>
<dbReference type="Gene3D" id="3.30.70.330">
    <property type="match status" value="1"/>
</dbReference>
<organism evidence="9 10">
    <name type="scientific">Daphnia sinensis</name>
    <dbReference type="NCBI Taxonomy" id="1820382"/>
    <lineage>
        <taxon>Eukaryota</taxon>
        <taxon>Metazoa</taxon>
        <taxon>Ecdysozoa</taxon>
        <taxon>Arthropoda</taxon>
        <taxon>Crustacea</taxon>
        <taxon>Branchiopoda</taxon>
        <taxon>Diplostraca</taxon>
        <taxon>Cladocera</taxon>
        <taxon>Anomopoda</taxon>
        <taxon>Daphniidae</taxon>
        <taxon>Daphnia</taxon>
        <taxon>Daphnia similis group</taxon>
    </lineage>
</organism>